<reference evidence="3 4" key="1">
    <citation type="submission" date="2014-10" db="EMBL/GenBank/DDBJ databases">
        <title>Draft genome of the hookworm Ancylostoma caninum.</title>
        <authorList>
            <person name="Mitreva M."/>
        </authorList>
    </citation>
    <scope>NUCLEOTIDE SEQUENCE [LARGE SCALE GENOMIC DNA]</scope>
    <source>
        <strain evidence="3 4">Baltimore</strain>
    </source>
</reference>
<evidence type="ECO:0000259" key="2">
    <source>
        <dbReference type="PROSITE" id="PS50003"/>
    </source>
</evidence>
<evidence type="ECO:0000313" key="4">
    <source>
        <dbReference type="Proteomes" id="UP000252519"/>
    </source>
</evidence>
<dbReference type="SMART" id="SM00233">
    <property type="entry name" value="PH"/>
    <property type="match status" value="1"/>
</dbReference>
<feature type="compositionally biased region" description="Low complexity" evidence="1">
    <location>
        <begin position="286"/>
        <end position="295"/>
    </location>
</feature>
<sequence length="495" mass="55372">MTDTIYTEGWLIRSRDRGVHFPPFKSKWVRRYFVLRILDRNLGTYVLDEFRKDDKRRLRKSLDLTRCVQIDSHLQLADSSCSTTSRFGGFQWIFSLYFTKGGSSNKKTPLYFVSESEERMKDWVYNLCRACRLEKETDEDNNPYMQQQLTNVEVTPCHRSTLPSSVAGLSIYSDRSSESMLDTPRSEVSRDFEVSTSRSPRGDDELHDFEFVYNPKRVSRFNSRLCMTSLTTGYMTGSISNPATPSDANVSLNAPNAVPNSSTSNPTLQAEDSAPSKDDSVEGPRASSSASACSSVTSDRQSEDGDDDSTSCISQLSNLSCGPPDLLSHTVSPTAHSIIDEAVDNDSSGETIKMHGLVSYANSQCSSDVGFHAAFQPPVVDRSNKPAKLRLYDYEEEKVPEEMTIHGYNKSGNSFTRVSRAPHMKFSAKCRDIREPPRSAGPLGRSRELDYFNPVPLDRAHSVRSPAPTDIEYIKIDAEKTQAVKQSIAQRATIE</sequence>
<dbReference type="Gene3D" id="2.30.29.30">
    <property type="entry name" value="Pleckstrin-homology domain (PH domain)/Phosphotyrosine-binding domain (PTB)"/>
    <property type="match status" value="1"/>
</dbReference>
<dbReference type="AlphaFoldDB" id="A0A368FGP9"/>
<comment type="caution">
    <text evidence="3">The sequence shown here is derived from an EMBL/GenBank/DDBJ whole genome shotgun (WGS) entry which is preliminary data.</text>
</comment>
<dbReference type="SUPFAM" id="SSF50729">
    <property type="entry name" value="PH domain-like"/>
    <property type="match status" value="1"/>
</dbReference>
<dbReference type="PANTHER" id="PTHR45960">
    <property type="entry name" value="GRB2-ASSOCIATED-BINDING PROTEIN"/>
    <property type="match status" value="1"/>
</dbReference>
<dbReference type="PANTHER" id="PTHR45960:SF2">
    <property type="entry name" value="PROTEIN DAUGHTER OF SEVENLESS"/>
    <property type="match status" value="1"/>
</dbReference>
<dbReference type="InterPro" id="IPR046355">
    <property type="entry name" value="Gab1-4-like"/>
</dbReference>
<gene>
    <name evidence="3" type="ORF">ANCCAN_22829</name>
</gene>
<name>A0A368FGP9_ANCCA</name>
<dbReference type="GO" id="GO:0035591">
    <property type="term" value="F:signaling adaptor activity"/>
    <property type="evidence" value="ECO:0007669"/>
    <property type="project" value="TreeGrafter"/>
</dbReference>
<evidence type="ECO:0000313" key="3">
    <source>
        <dbReference type="EMBL" id="RCN31384.1"/>
    </source>
</evidence>
<dbReference type="Pfam" id="PF00169">
    <property type="entry name" value="PH"/>
    <property type="match status" value="1"/>
</dbReference>
<dbReference type="OrthoDB" id="67516at2759"/>
<feature type="region of interest" description="Disordered" evidence="1">
    <location>
        <begin position="176"/>
        <end position="206"/>
    </location>
</feature>
<accession>A0A368FGP9</accession>
<feature type="compositionally biased region" description="Polar residues" evidence="1">
    <location>
        <begin position="245"/>
        <end position="270"/>
    </location>
</feature>
<proteinExistence type="predicted"/>
<feature type="domain" description="PH" evidence="2">
    <location>
        <begin position="4"/>
        <end position="132"/>
    </location>
</feature>
<dbReference type="GO" id="GO:0005737">
    <property type="term" value="C:cytoplasm"/>
    <property type="evidence" value="ECO:0007669"/>
    <property type="project" value="TreeGrafter"/>
</dbReference>
<protein>
    <submittedName>
        <fullName evidence="3">PH domain protein</fullName>
    </submittedName>
</protein>
<dbReference type="Proteomes" id="UP000252519">
    <property type="component" value="Unassembled WGS sequence"/>
</dbReference>
<feature type="region of interest" description="Disordered" evidence="1">
    <location>
        <begin position="245"/>
        <end position="313"/>
    </location>
</feature>
<dbReference type="EMBL" id="JOJR01001313">
    <property type="protein sequence ID" value="RCN31384.1"/>
    <property type="molecule type" value="Genomic_DNA"/>
</dbReference>
<keyword evidence="4" id="KW-1185">Reference proteome</keyword>
<feature type="compositionally biased region" description="Basic and acidic residues" evidence="1">
    <location>
        <begin position="184"/>
        <end position="193"/>
    </location>
</feature>
<dbReference type="GO" id="GO:0007165">
    <property type="term" value="P:signal transduction"/>
    <property type="evidence" value="ECO:0007669"/>
    <property type="project" value="TreeGrafter"/>
</dbReference>
<dbReference type="STRING" id="29170.A0A368FGP9"/>
<dbReference type="InterPro" id="IPR011993">
    <property type="entry name" value="PH-like_dom_sf"/>
</dbReference>
<evidence type="ECO:0000256" key="1">
    <source>
        <dbReference type="SAM" id="MobiDB-lite"/>
    </source>
</evidence>
<dbReference type="InterPro" id="IPR001849">
    <property type="entry name" value="PH_domain"/>
</dbReference>
<organism evidence="3 4">
    <name type="scientific">Ancylostoma caninum</name>
    <name type="common">Dog hookworm</name>
    <dbReference type="NCBI Taxonomy" id="29170"/>
    <lineage>
        <taxon>Eukaryota</taxon>
        <taxon>Metazoa</taxon>
        <taxon>Ecdysozoa</taxon>
        <taxon>Nematoda</taxon>
        <taxon>Chromadorea</taxon>
        <taxon>Rhabditida</taxon>
        <taxon>Rhabditina</taxon>
        <taxon>Rhabditomorpha</taxon>
        <taxon>Strongyloidea</taxon>
        <taxon>Ancylostomatidae</taxon>
        <taxon>Ancylostomatinae</taxon>
        <taxon>Ancylostoma</taxon>
    </lineage>
</organism>
<dbReference type="PROSITE" id="PS50003">
    <property type="entry name" value="PH_DOMAIN"/>
    <property type="match status" value="1"/>
</dbReference>